<name>A0A0C3PVK4_PHLG1</name>
<feature type="transmembrane region" description="Helical" evidence="2">
    <location>
        <begin position="506"/>
        <end position="528"/>
    </location>
</feature>
<dbReference type="AlphaFoldDB" id="A0A0C3PVK4"/>
<proteinExistence type="predicted"/>
<dbReference type="Proteomes" id="UP000053257">
    <property type="component" value="Unassembled WGS sequence"/>
</dbReference>
<dbReference type="OrthoDB" id="3223195at2759"/>
<evidence type="ECO:0000313" key="3">
    <source>
        <dbReference type="EMBL" id="KIP11913.1"/>
    </source>
</evidence>
<keyword evidence="2" id="KW-0472">Membrane</keyword>
<evidence type="ECO:0000313" key="4">
    <source>
        <dbReference type="Proteomes" id="UP000053257"/>
    </source>
</evidence>
<organism evidence="3 4">
    <name type="scientific">Phlebiopsis gigantea (strain 11061_1 CR5-6)</name>
    <name type="common">White-rot fungus</name>
    <name type="synonym">Peniophora gigantea</name>
    <dbReference type="NCBI Taxonomy" id="745531"/>
    <lineage>
        <taxon>Eukaryota</taxon>
        <taxon>Fungi</taxon>
        <taxon>Dikarya</taxon>
        <taxon>Basidiomycota</taxon>
        <taxon>Agaricomycotina</taxon>
        <taxon>Agaricomycetes</taxon>
        <taxon>Polyporales</taxon>
        <taxon>Phanerochaetaceae</taxon>
        <taxon>Phlebiopsis</taxon>
    </lineage>
</organism>
<evidence type="ECO:0000256" key="2">
    <source>
        <dbReference type="SAM" id="Phobius"/>
    </source>
</evidence>
<sequence length="647" mass="69480">MLDGAEERRSRRHLYRKFHLEKNRSYFTGDVLLAHTLLRYTLRAAYVSLSGSVVADLPLPVKALFKVCMYSWAPHPATTFFVTLLVGTATRGLALADQASSPPPPANFAVPAGWIHTNTSAWNLTQRGQLARGALDVTLQFSPYNPIDGQLDELGDGGDSSFKSVAAQLDLINGTTTYQEAVVSGLNTIYTGDIPTALQPINPVVASADNCTDSNKQDTLYSYRAYHDISSLQVAEGLWNIAYPLVIQPEDAARGAHPLKTLPIRSSCNGVTTAGGIFTYYGNLPNDTSYTLAHGFLTSAWAGLSANLYELTSNTTYQTAAELSATFVRSQLYDGNIIVESLNTTDCTLGTGSFIPSYNTGFFIDALSVHASANSSWTPFLESLISTALRSSQWTDTDGVNVEYDVGSLYLFRGLYSAWNRTEPSSDMASFIEAYFNTQFYALQSSATNPGTNLYSSKWHGPPPSTSIVYGGQLDAAYVLNGALGFAVADPGNVDQATGHSVPTGAIAGGVVGSCAVICLAIVITVAITRRQSRREARDRQKLEYAPVLDRHPVSQVGHITPFVSAAPLHQNNAAQVRKGAGHPHAPGAHGPTPNLPPSYMTGLSTQLPETDSDLTVVPALLARVNNILSRLPRGTDEGPPDYRTEA</sequence>
<evidence type="ECO:0008006" key="5">
    <source>
        <dbReference type="Google" id="ProtNLM"/>
    </source>
</evidence>
<gene>
    <name evidence="3" type="ORF">PHLGIDRAFT_10431</name>
</gene>
<keyword evidence="2" id="KW-0812">Transmembrane</keyword>
<accession>A0A0C3PVK4</accession>
<dbReference type="CDD" id="cd12087">
    <property type="entry name" value="TM_EGFR-like"/>
    <property type="match status" value="1"/>
</dbReference>
<evidence type="ECO:0000256" key="1">
    <source>
        <dbReference type="SAM" id="MobiDB-lite"/>
    </source>
</evidence>
<protein>
    <recommendedName>
        <fullName evidence="5">Glycoside hydrolase family 76 protein</fullName>
    </recommendedName>
</protein>
<feature type="compositionally biased region" description="Low complexity" evidence="1">
    <location>
        <begin position="583"/>
        <end position="592"/>
    </location>
</feature>
<keyword evidence="4" id="KW-1185">Reference proteome</keyword>
<dbReference type="Gene3D" id="1.50.10.20">
    <property type="match status" value="1"/>
</dbReference>
<dbReference type="EMBL" id="KN840443">
    <property type="protein sequence ID" value="KIP11913.1"/>
    <property type="molecule type" value="Genomic_DNA"/>
</dbReference>
<dbReference type="HOGENOM" id="CLU_452056_0_0_1"/>
<reference evidence="3 4" key="1">
    <citation type="journal article" date="2014" name="PLoS Genet.">
        <title>Analysis of the Phlebiopsis gigantea genome, transcriptome and secretome provides insight into its pioneer colonization strategies of wood.</title>
        <authorList>
            <person name="Hori C."/>
            <person name="Ishida T."/>
            <person name="Igarashi K."/>
            <person name="Samejima M."/>
            <person name="Suzuki H."/>
            <person name="Master E."/>
            <person name="Ferreira P."/>
            <person name="Ruiz-Duenas F.J."/>
            <person name="Held B."/>
            <person name="Canessa P."/>
            <person name="Larrondo L.F."/>
            <person name="Schmoll M."/>
            <person name="Druzhinina I.S."/>
            <person name="Kubicek C.P."/>
            <person name="Gaskell J.A."/>
            <person name="Kersten P."/>
            <person name="St John F."/>
            <person name="Glasner J."/>
            <person name="Sabat G."/>
            <person name="Splinter BonDurant S."/>
            <person name="Syed K."/>
            <person name="Yadav J."/>
            <person name="Mgbeahuruike A.C."/>
            <person name="Kovalchuk A."/>
            <person name="Asiegbu F.O."/>
            <person name="Lackner G."/>
            <person name="Hoffmeister D."/>
            <person name="Rencoret J."/>
            <person name="Gutierrez A."/>
            <person name="Sun H."/>
            <person name="Lindquist E."/>
            <person name="Barry K."/>
            <person name="Riley R."/>
            <person name="Grigoriev I.V."/>
            <person name="Henrissat B."/>
            <person name="Kues U."/>
            <person name="Berka R.M."/>
            <person name="Martinez A.T."/>
            <person name="Covert S.F."/>
            <person name="Blanchette R.A."/>
            <person name="Cullen D."/>
        </authorList>
    </citation>
    <scope>NUCLEOTIDE SEQUENCE [LARGE SCALE GENOMIC DNA]</scope>
    <source>
        <strain evidence="3 4">11061_1 CR5-6</strain>
    </source>
</reference>
<dbReference type="STRING" id="745531.A0A0C3PVK4"/>
<feature type="region of interest" description="Disordered" evidence="1">
    <location>
        <begin position="575"/>
        <end position="607"/>
    </location>
</feature>
<keyword evidence="2" id="KW-1133">Transmembrane helix</keyword>